<evidence type="ECO:0000256" key="6">
    <source>
        <dbReference type="ARBA" id="ARBA00023121"/>
    </source>
</evidence>
<dbReference type="PANTHER" id="PTHR10972">
    <property type="entry name" value="OXYSTEROL-BINDING PROTEIN-RELATED"/>
    <property type="match status" value="1"/>
</dbReference>
<dbReference type="InterPro" id="IPR011993">
    <property type="entry name" value="PH-like_dom_sf"/>
</dbReference>
<evidence type="ECO:0000256" key="5">
    <source>
        <dbReference type="ARBA" id="ARBA00023055"/>
    </source>
</evidence>
<dbReference type="GO" id="GO:0005886">
    <property type="term" value="C:plasma membrane"/>
    <property type="evidence" value="ECO:0000318"/>
    <property type="project" value="GO_Central"/>
</dbReference>
<dbReference type="Proteomes" id="UP000000305">
    <property type="component" value="Unassembled WGS sequence"/>
</dbReference>
<dbReference type="eggNOG" id="KOG1737">
    <property type="taxonomic scope" value="Eukaryota"/>
</dbReference>
<dbReference type="GO" id="GO:0032934">
    <property type="term" value="F:sterol binding"/>
    <property type="evidence" value="ECO:0000318"/>
    <property type="project" value="GO_Central"/>
</dbReference>
<dbReference type="Pfam" id="PF00169">
    <property type="entry name" value="PH"/>
    <property type="match status" value="1"/>
</dbReference>
<keyword evidence="4" id="KW-0597">Phosphoprotein</keyword>
<evidence type="ECO:0000256" key="4">
    <source>
        <dbReference type="ARBA" id="ARBA00022553"/>
    </source>
</evidence>
<feature type="compositionally biased region" description="Polar residues" evidence="8">
    <location>
        <begin position="245"/>
        <end position="261"/>
    </location>
</feature>
<protein>
    <recommendedName>
        <fullName evidence="9">PH domain-containing protein</fullName>
    </recommendedName>
</protein>
<dbReference type="OrthoDB" id="1854502at2759"/>
<dbReference type="Pfam" id="PF01237">
    <property type="entry name" value="Oxysterol_BP"/>
    <property type="match status" value="1"/>
</dbReference>
<keyword evidence="7" id="KW-0472">Membrane</keyword>
<dbReference type="GO" id="GO:0006869">
    <property type="term" value="P:lipid transport"/>
    <property type="evidence" value="ECO:0007669"/>
    <property type="project" value="UniProtKB-KW"/>
</dbReference>
<dbReference type="InterPro" id="IPR037239">
    <property type="entry name" value="OSBP_sf"/>
</dbReference>
<organism evidence="10 11">
    <name type="scientific">Daphnia pulex</name>
    <name type="common">Water flea</name>
    <dbReference type="NCBI Taxonomy" id="6669"/>
    <lineage>
        <taxon>Eukaryota</taxon>
        <taxon>Metazoa</taxon>
        <taxon>Ecdysozoa</taxon>
        <taxon>Arthropoda</taxon>
        <taxon>Crustacea</taxon>
        <taxon>Branchiopoda</taxon>
        <taxon>Diplostraca</taxon>
        <taxon>Cladocera</taxon>
        <taxon>Anomopoda</taxon>
        <taxon>Daphniidae</taxon>
        <taxon>Daphnia</taxon>
    </lineage>
</organism>
<dbReference type="OMA" id="WDEKMDY"/>
<feature type="region of interest" description="Disordered" evidence="8">
    <location>
        <begin position="237"/>
        <end position="262"/>
    </location>
</feature>
<dbReference type="EMBL" id="GL732536">
    <property type="protein sequence ID" value="EFX83705.1"/>
    <property type="molecule type" value="Genomic_DNA"/>
</dbReference>
<evidence type="ECO:0000313" key="10">
    <source>
        <dbReference type="EMBL" id="EFX83705.1"/>
    </source>
</evidence>
<dbReference type="SUPFAM" id="SSF144000">
    <property type="entry name" value="Oxysterol-binding protein-like"/>
    <property type="match status" value="1"/>
</dbReference>
<dbReference type="PROSITE" id="PS50003">
    <property type="entry name" value="PH_DOMAIN"/>
    <property type="match status" value="1"/>
</dbReference>
<keyword evidence="6" id="KW-0446">Lipid-binding</keyword>
<dbReference type="Gene3D" id="2.40.160.120">
    <property type="match status" value="1"/>
</dbReference>
<proteinExistence type="inferred from homology"/>
<evidence type="ECO:0000313" key="11">
    <source>
        <dbReference type="Proteomes" id="UP000000305"/>
    </source>
</evidence>
<dbReference type="KEGG" id="dpx:DAPPUDRAFT_315619"/>
<dbReference type="FunFam" id="2.40.160.120:FF:000003">
    <property type="entry name" value="Oxysterol-binding protein"/>
    <property type="match status" value="1"/>
</dbReference>
<keyword evidence="3" id="KW-0813">Transport</keyword>
<evidence type="ECO:0000259" key="9">
    <source>
        <dbReference type="PROSITE" id="PS50003"/>
    </source>
</evidence>
<comment type="similarity">
    <text evidence="2">Belongs to the OSBP family.</text>
</comment>
<evidence type="ECO:0000256" key="1">
    <source>
        <dbReference type="ARBA" id="ARBA00004170"/>
    </source>
</evidence>
<dbReference type="HOGENOM" id="CLU_007105_5_1_1"/>
<feature type="region of interest" description="Disordered" evidence="8">
    <location>
        <begin position="321"/>
        <end position="340"/>
    </location>
</feature>
<evidence type="ECO:0000256" key="2">
    <source>
        <dbReference type="ARBA" id="ARBA00008842"/>
    </source>
</evidence>
<dbReference type="AlphaFoldDB" id="E9GAA0"/>
<evidence type="ECO:0000256" key="3">
    <source>
        <dbReference type="ARBA" id="ARBA00022448"/>
    </source>
</evidence>
<evidence type="ECO:0000256" key="8">
    <source>
        <dbReference type="SAM" id="MobiDB-lite"/>
    </source>
</evidence>
<dbReference type="STRING" id="6669.E9GAA0"/>
<keyword evidence="5" id="KW-0445">Lipid transport</keyword>
<dbReference type="SUPFAM" id="SSF50729">
    <property type="entry name" value="PH domain-like"/>
    <property type="match status" value="1"/>
</dbReference>
<dbReference type="InParanoid" id="E9GAA0"/>
<dbReference type="FunFam" id="2.30.29.30:FF:000256">
    <property type="entry name" value="Oxysterol-binding protein"/>
    <property type="match status" value="1"/>
</dbReference>
<accession>E9GAA0</accession>
<dbReference type="GO" id="GO:0005829">
    <property type="term" value="C:cytosol"/>
    <property type="evidence" value="ECO:0000318"/>
    <property type="project" value="GO_Central"/>
</dbReference>
<dbReference type="InterPro" id="IPR001849">
    <property type="entry name" value="PH_domain"/>
</dbReference>
<dbReference type="PhylomeDB" id="E9GAA0"/>
<dbReference type="Gene3D" id="2.30.29.30">
    <property type="entry name" value="Pleckstrin-homology domain (PH domain)/Phosphotyrosine-binding domain (PTB)"/>
    <property type="match status" value="1"/>
</dbReference>
<comment type="subcellular location">
    <subcellularLocation>
        <location evidence="1">Membrane</location>
        <topology evidence="1">Peripheral membrane protein</topology>
    </subcellularLocation>
</comment>
<gene>
    <name evidence="10" type="ORF">DAPPUDRAFT_315619</name>
</gene>
<dbReference type="GO" id="GO:0097038">
    <property type="term" value="C:perinuclear endoplasmic reticulum"/>
    <property type="evidence" value="ECO:0000318"/>
    <property type="project" value="GO_Central"/>
</dbReference>
<name>E9GAA0_DAPPU</name>
<reference evidence="10 11" key="1">
    <citation type="journal article" date="2011" name="Science">
        <title>The ecoresponsive genome of Daphnia pulex.</title>
        <authorList>
            <person name="Colbourne J.K."/>
            <person name="Pfrender M.E."/>
            <person name="Gilbert D."/>
            <person name="Thomas W.K."/>
            <person name="Tucker A."/>
            <person name="Oakley T.H."/>
            <person name="Tokishita S."/>
            <person name="Aerts A."/>
            <person name="Arnold G.J."/>
            <person name="Basu M.K."/>
            <person name="Bauer D.J."/>
            <person name="Caceres C.E."/>
            <person name="Carmel L."/>
            <person name="Casola C."/>
            <person name="Choi J.H."/>
            <person name="Detter J.C."/>
            <person name="Dong Q."/>
            <person name="Dusheyko S."/>
            <person name="Eads B.D."/>
            <person name="Frohlich T."/>
            <person name="Geiler-Samerotte K.A."/>
            <person name="Gerlach D."/>
            <person name="Hatcher P."/>
            <person name="Jogdeo S."/>
            <person name="Krijgsveld J."/>
            <person name="Kriventseva E.V."/>
            <person name="Kultz D."/>
            <person name="Laforsch C."/>
            <person name="Lindquist E."/>
            <person name="Lopez J."/>
            <person name="Manak J.R."/>
            <person name="Muller J."/>
            <person name="Pangilinan J."/>
            <person name="Patwardhan R.P."/>
            <person name="Pitluck S."/>
            <person name="Pritham E.J."/>
            <person name="Rechtsteiner A."/>
            <person name="Rho M."/>
            <person name="Rogozin I.B."/>
            <person name="Sakarya O."/>
            <person name="Salamov A."/>
            <person name="Schaack S."/>
            <person name="Shapiro H."/>
            <person name="Shiga Y."/>
            <person name="Skalitzky C."/>
            <person name="Smith Z."/>
            <person name="Souvorov A."/>
            <person name="Sung W."/>
            <person name="Tang Z."/>
            <person name="Tsuchiya D."/>
            <person name="Tu H."/>
            <person name="Vos H."/>
            <person name="Wang M."/>
            <person name="Wolf Y.I."/>
            <person name="Yamagata H."/>
            <person name="Yamada T."/>
            <person name="Ye Y."/>
            <person name="Shaw J.R."/>
            <person name="Andrews J."/>
            <person name="Crease T.J."/>
            <person name="Tang H."/>
            <person name="Lucas S.M."/>
            <person name="Robertson H.M."/>
            <person name="Bork P."/>
            <person name="Koonin E.V."/>
            <person name="Zdobnov E.M."/>
            <person name="Grigoriev I.V."/>
            <person name="Lynch M."/>
            <person name="Boore J.L."/>
        </authorList>
    </citation>
    <scope>NUCLEOTIDE SEQUENCE [LARGE SCALE GENOMIC DNA]</scope>
</reference>
<sequence length="730" mass="83371">MTETKQPVNEPEMKGWLHKWTNYIKGYQKRWFILSNGVLSYYRSQAEMAHTCRGSIRLQGAMIHTEDTCHFVISNAGTNTFHLRAGTEVERQRWVTALELAKTKAVKASDSDEDDYDESPAPGGDKAELQSVLKTLSAKLEDLQTCSDLIAKQCAALQRSLAEAEAVAADNPQEVLTKMKAVNERATLFRITSSAMVNACGEYAQLAQTQGRKWQRMLSHEHEQRRRLEDMVEQLAKQHSHLEQAAQQQARATPSGLSAGSGQLLAHSIHSEEDDENEFYDAEEDEIQTDYIVQVPIGHRRTPSGVSTNSQTLSSLTVSTLNENGSTISRKPRRTRVPDKPNYPLNLWGVMKNCIGKDLSKIPMPVNFSEPLSMLQRLSEDFEYSELLDKAATCSDASEQLAYVAAFTVSSYATTSIRTAKPFNPLLGETFEFDRTDDKGWKVISEQVSHHPPMVAQHCEGRGWRCWQEFTMSSKFRGKYLQVIPLGEYHLEFDGSGNHYTWRKVTTTVHNIIVGKLWVDQSGEMDITNHVTGDKCHLKFIPYSYFSRETQRKVTGAVMTRDGSVKWVMGGTWDDHIEASRVINTLKTNKGTPVFETEPLSTLWKRRVPPPDAERYYNFTELACQLNEMEEGLAPTDSRKRPDQRLMEEGKWDEANDEKLRLEEKQRSARRQRELDAELAIQEGRPVPTYEPNWFRKEKDRYTGNMLHVFGGRYWECKRKQDWAVCPDIF</sequence>
<feature type="domain" description="PH" evidence="9">
    <location>
        <begin position="10"/>
        <end position="103"/>
    </location>
</feature>
<dbReference type="SMART" id="SM00233">
    <property type="entry name" value="PH"/>
    <property type="match status" value="1"/>
</dbReference>
<dbReference type="InterPro" id="IPR000648">
    <property type="entry name" value="Oxysterol-bd"/>
</dbReference>
<evidence type="ECO:0000256" key="7">
    <source>
        <dbReference type="ARBA" id="ARBA00023136"/>
    </source>
</evidence>
<dbReference type="PANTHER" id="PTHR10972:SF205">
    <property type="entry name" value="OXYSTEROL-BINDING PROTEIN 1"/>
    <property type="match status" value="1"/>
</dbReference>
<dbReference type="CDD" id="cd13284">
    <property type="entry name" value="PH_OSBP_ORP4"/>
    <property type="match status" value="1"/>
</dbReference>
<dbReference type="FunCoup" id="E9GAA0">
    <property type="interactions" value="2072"/>
</dbReference>
<keyword evidence="11" id="KW-1185">Reference proteome</keyword>